<evidence type="ECO:0008006" key="3">
    <source>
        <dbReference type="Google" id="ProtNLM"/>
    </source>
</evidence>
<dbReference type="NCBIfam" id="NF033400">
    <property type="entry name" value="thiazolyl_B"/>
    <property type="match status" value="1"/>
</dbReference>
<evidence type="ECO:0000313" key="1">
    <source>
        <dbReference type="EMBL" id="ADL53308.1"/>
    </source>
</evidence>
<proteinExistence type="predicted"/>
<dbReference type="AlphaFoldDB" id="D9SWM6"/>
<sequence length="64" mass="6628">MNSNLLIEELELNVDSAFEGIDIIELDETMTLSETAASSGVSSCNSCSCCGSTSCCSIGTINIT</sequence>
<gene>
    <name evidence="1" type="ordered locus">Clocel_3637</name>
</gene>
<dbReference type="RefSeq" id="WP_010073642.1">
    <property type="nucleotide sequence ID" value="NC_014393.1"/>
</dbReference>
<dbReference type="EMBL" id="CP002160">
    <property type="protein sequence ID" value="ADL53308.1"/>
    <property type="molecule type" value="Genomic_DNA"/>
</dbReference>
<name>D9SWM6_CLOC7</name>
<dbReference type="STRING" id="573061.Clocel_3637"/>
<organism evidence="1 2">
    <name type="scientific">Clostridium cellulovorans (strain ATCC 35296 / DSM 3052 / OCM 3 / 743B)</name>
    <dbReference type="NCBI Taxonomy" id="573061"/>
    <lineage>
        <taxon>Bacteria</taxon>
        <taxon>Bacillati</taxon>
        <taxon>Bacillota</taxon>
        <taxon>Clostridia</taxon>
        <taxon>Eubacteriales</taxon>
        <taxon>Clostridiaceae</taxon>
        <taxon>Clostridium</taxon>
    </lineage>
</organism>
<dbReference type="HOGENOM" id="CLU_2843000_0_0_9"/>
<dbReference type="Proteomes" id="UP000002730">
    <property type="component" value="Chromosome"/>
</dbReference>
<evidence type="ECO:0000313" key="2">
    <source>
        <dbReference type="Proteomes" id="UP000002730"/>
    </source>
</evidence>
<protein>
    <recommendedName>
        <fullName evidence="3">Thiazolylpeptide-type bacteriocin</fullName>
    </recommendedName>
</protein>
<keyword evidence="2" id="KW-1185">Reference proteome</keyword>
<accession>D9SWM6</accession>
<reference evidence="1 2" key="1">
    <citation type="submission" date="2010-08" db="EMBL/GenBank/DDBJ databases">
        <title>Complete sequence of Clostridium cellulovorans 743B.</title>
        <authorList>
            <consortium name="US DOE Joint Genome Institute"/>
            <person name="Lucas S."/>
            <person name="Copeland A."/>
            <person name="Lapidus A."/>
            <person name="Cheng J.-F."/>
            <person name="Bruce D."/>
            <person name="Goodwin L."/>
            <person name="Pitluck S."/>
            <person name="Chertkov O."/>
            <person name="Detter J.C."/>
            <person name="Han C."/>
            <person name="Tapia R."/>
            <person name="Land M."/>
            <person name="Hauser L."/>
            <person name="Chang Y.-J."/>
            <person name="Jeffries C."/>
            <person name="Kyrpides N."/>
            <person name="Ivanova N."/>
            <person name="Mikhailova N."/>
            <person name="Hemme C.L."/>
            <person name="Woyke T."/>
        </authorList>
    </citation>
    <scope>NUCLEOTIDE SEQUENCE [LARGE SCALE GENOMIC DNA]</scope>
    <source>
        <strain evidence="2">ATCC 35296 / DSM 3052 / OCM 3 / 743B</strain>
    </source>
</reference>
<dbReference type="eggNOG" id="ENOG502ZQIZ">
    <property type="taxonomic scope" value="Bacteria"/>
</dbReference>
<dbReference type="NCBIfam" id="TIGR03892">
    <property type="entry name" value="thiopep_precurs"/>
    <property type="match status" value="1"/>
</dbReference>
<dbReference type="Pfam" id="PF19409">
    <property type="entry name" value="Thiopep_pre"/>
    <property type="match status" value="1"/>
</dbReference>
<dbReference type="InterPro" id="IPR023895">
    <property type="entry name" value="Thiopep_bacteriocin_prcur"/>
</dbReference>
<dbReference type="KEGG" id="ccb:Clocel_3637"/>